<name>D4BMR7_BIFBR</name>
<dbReference type="AlphaFoldDB" id="D4BMR7"/>
<keyword evidence="2" id="KW-1185">Reference proteome</keyword>
<gene>
    <name evidence="1" type="ORF">BIFBRE_03364</name>
</gene>
<proteinExistence type="predicted"/>
<accession>D4BMR7</accession>
<sequence length="46" mass="5257">MARELQEIVDETDNRPMRVLGYRTPAEAFADELLNLQDKQGCCTSK</sequence>
<dbReference type="Proteomes" id="UP000003191">
    <property type="component" value="Unassembled WGS sequence"/>
</dbReference>
<dbReference type="HOGENOM" id="CLU_3180717_0_0_11"/>
<evidence type="ECO:0000313" key="2">
    <source>
        <dbReference type="Proteomes" id="UP000003191"/>
    </source>
</evidence>
<dbReference type="EMBL" id="ACCG02000009">
    <property type="protein sequence ID" value="EFE88954.1"/>
    <property type="molecule type" value="Genomic_DNA"/>
</dbReference>
<dbReference type="STRING" id="1685.RY69_1087"/>
<comment type="caution">
    <text evidence="1">The sequence shown here is derived from an EMBL/GenBank/DDBJ whole genome shotgun (WGS) entry which is preliminary data.</text>
</comment>
<evidence type="ECO:0008006" key="3">
    <source>
        <dbReference type="Google" id="ProtNLM"/>
    </source>
</evidence>
<organism evidence="1 2">
    <name type="scientific">Bifidobacterium breve DSM 20213 = JCM 1192</name>
    <dbReference type="NCBI Taxonomy" id="518634"/>
    <lineage>
        <taxon>Bacteria</taxon>
        <taxon>Bacillati</taxon>
        <taxon>Actinomycetota</taxon>
        <taxon>Actinomycetes</taxon>
        <taxon>Bifidobacteriales</taxon>
        <taxon>Bifidobacteriaceae</taxon>
        <taxon>Bifidobacterium</taxon>
    </lineage>
</organism>
<evidence type="ECO:0000313" key="1">
    <source>
        <dbReference type="EMBL" id="EFE88954.1"/>
    </source>
</evidence>
<reference evidence="1 2" key="1">
    <citation type="submission" date="2010-02" db="EMBL/GenBank/DDBJ databases">
        <authorList>
            <person name="Weinstock G."/>
            <person name="Sodergren E."/>
            <person name="Clifton S."/>
            <person name="Fulton L."/>
            <person name="Fulton B."/>
            <person name="Courtney L."/>
            <person name="Fronick C."/>
            <person name="Harrison M."/>
            <person name="Strong C."/>
            <person name="Farmer C."/>
            <person name="Delahaunty K."/>
            <person name="Markovic C."/>
            <person name="Hall O."/>
            <person name="Minx P."/>
            <person name="Tomlinson C."/>
            <person name="Mitreva M."/>
            <person name="Nelson J."/>
            <person name="Hou S."/>
            <person name="Wollam A."/>
            <person name="Pepin K.H."/>
            <person name="Johnson M."/>
            <person name="Bhonagiri V."/>
            <person name="Zhang X."/>
            <person name="Suruliraj S."/>
            <person name="Warren W."/>
            <person name="Chinwalla A."/>
            <person name="Mardis E.R."/>
            <person name="Wilson R.K."/>
        </authorList>
    </citation>
    <scope>NUCLEOTIDE SEQUENCE [LARGE SCALE GENOMIC DNA]</scope>
    <source>
        <strain evidence="1 2">DSM 20213</strain>
    </source>
</reference>
<protein>
    <recommendedName>
        <fullName evidence="3">Integrase catalytic domain-containing protein</fullName>
    </recommendedName>
</protein>